<accession>A0AC61DH42</accession>
<gene>
    <name evidence="1" type="ORF">CS063_01895</name>
</gene>
<organism evidence="1 2">
    <name type="scientific">Sporanaerobium hydrogeniformans</name>
    <dbReference type="NCBI Taxonomy" id="3072179"/>
    <lineage>
        <taxon>Bacteria</taxon>
        <taxon>Bacillati</taxon>
        <taxon>Bacillota</taxon>
        <taxon>Clostridia</taxon>
        <taxon>Lachnospirales</taxon>
        <taxon>Lachnospiraceae</taxon>
        <taxon>Sporanaerobium</taxon>
    </lineage>
</organism>
<name>A0AC61DH42_9FIRM</name>
<reference evidence="1" key="1">
    <citation type="submission" date="2017-10" db="EMBL/GenBank/DDBJ databases">
        <title>Genome sequence of cellulolytic Lachnospiraceae bacterium XHS1971 isolated from hotspring sediment.</title>
        <authorList>
            <person name="Vasudevan G."/>
            <person name="Joshi A.J."/>
            <person name="Hivarkar S."/>
            <person name="Lanjekar V.B."/>
            <person name="Dhakephalkar P.K."/>
            <person name="Dagar S."/>
        </authorList>
    </citation>
    <scope>NUCLEOTIDE SEQUENCE</scope>
    <source>
        <strain evidence="1">XHS1971</strain>
    </source>
</reference>
<evidence type="ECO:0000313" key="1">
    <source>
        <dbReference type="EMBL" id="PHV72252.1"/>
    </source>
</evidence>
<keyword evidence="2" id="KW-1185">Reference proteome</keyword>
<sequence length="549" mass="60419">MITQFKALKDKVKTYVHKHWNNKEAISHKKGAKIAVALTICGISFGALGMRSNAYAISVNGEVVAIVKEKEIAKSVVENVVATIKDEEGVDITLNETLAIEQVNKKSKAISTVEGAAEAINKAISYQIQAYAIQVDGKQKVIVESKEVAMRILEDIATRQLPATKKATLTTQINEEVQVANIRSMETPVEPMGGEKQELIEIEGASKAPQVVEEIHVGNIEENPEAHVEEQEKSYVQRQLDAFDFNEAIEVMNIYVEASDIQTEEEARNVLLSNTDEIVEYELKEGDNIWDIAMANGTTMEHILEINPQIEDETCMQIGEIIKLEVPDPVVSLAMTETVTYKEMIPMEIEYEPSDDLYKDQTKVKVEGADGKKEMTVLYKSVNGKEISRETLAEKVLEEPVTKVILYGTKARPKNGASESVKAPAGLFMHPLNGKGRISSSYGYRGSEYHKGIDIAAPAGTPIYAAAAGKVIYASYNSGGYGKMIIIDHGNGYKTYYAHNSSLYVRTGDQVSKGENIAGVGNTGMSTGNHLHFEIRKNGNPINPYGYIY</sequence>
<proteinExistence type="predicted"/>
<evidence type="ECO:0000313" key="2">
    <source>
        <dbReference type="Proteomes" id="UP000224460"/>
    </source>
</evidence>
<protein>
    <submittedName>
        <fullName evidence="1">Uncharacterized protein</fullName>
    </submittedName>
</protein>
<comment type="caution">
    <text evidence="1">The sequence shown here is derived from an EMBL/GenBank/DDBJ whole genome shotgun (WGS) entry which is preliminary data.</text>
</comment>
<dbReference type="Proteomes" id="UP000224460">
    <property type="component" value="Unassembled WGS sequence"/>
</dbReference>
<dbReference type="EMBL" id="PEDL01000001">
    <property type="protein sequence ID" value="PHV72252.1"/>
    <property type="molecule type" value="Genomic_DNA"/>
</dbReference>